<feature type="domain" description="Protein kinase" evidence="10">
    <location>
        <begin position="4"/>
        <end position="243"/>
    </location>
</feature>
<evidence type="ECO:0000256" key="2">
    <source>
        <dbReference type="ARBA" id="ARBA00022527"/>
    </source>
</evidence>
<gene>
    <name evidence="11" type="ORF">FBY41_3000</name>
</gene>
<feature type="compositionally biased region" description="Low complexity" evidence="8">
    <location>
        <begin position="355"/>
        <end position="376"/>
    </location>
</feature>
<comment type="caution">
    <text evidence="11">The sequence shown here is derived from an EMBL/GenBank/DDBJ whole genome shotgun (WGS) entry which is preliminary data.</text>
</comment>
<evidence type="ECO:0000256" key="7">
    <source>
        <dbReference type="PROSITE-ProRule" id="PRU10141"/>
    </source>
</evidence>
<keyword evidence="4 7" id="KW-0547">Nucleotide-binding</keyword>
<evidence type="ECO:0000259" key="10">
    <source>
        <dbReference type="PROSITE" id="PS50011"/>
    </source>
</evidence>
<dbReference type="CDD" id="cd14014">
    <property type="entry name" value="STKc_PknB_like"/>
    <property type="match status" value="1"/>
</dbReference>
<evidence type="ECO:0000256" key="3">
    <source>
        <dbReference type="ARBA" id="ARBA00022679"/>
    </source>
</evidence>
<keyword evidence="6 7" id="KW-0067">ATP-binding</keyword>
<dbReference type="Proteomes" id="UP000316747">
    <property type="component" value="Unassembled WGS sequence"/>
</dbReference>
<evidence type="ECO:0000256" key="8">
    <source>
        <dbReference type="SAM" id="MobiDB-lite"/>
    </source>
</evidence>
<dbReference type="EMBL" id="VFPM01000002">
    <property type="protein sequence ID" value="TQM62955.1"/>
    <property type="molecule type" value="Genomic_DNA"/>
</dbReference>
<dbReference type="AlphaFoldDB" id="A0A543HXJ0"/>
<sequence>MPGHRVESVLGRGASGTVWQGRDAMGQAVAIKVAHEVGWLADEDATRTEAHVLMAVRHEHLVTLRDVVAMADGRVALVFDLVIGASVRSTVSARGRLRPGETVTVVTPMCEAVEALHGAGGLHGDISPSNVMLTADGKPLLLDLGAARLAGASPDAPIHGTEGFLAPEVRQGFAPTEASDVFSLGALAWFCLTGNGAPDTMLRLDPEVIRSHVGSQLAEVIGACIDPDPARRPSAPEAARLFYEAAPAEAVEVVVGADQASALTHRIRAEAADEAAAAAPEATPGWWRVSRARRSWSGRSAGAAALFAVLVGVVVVALAAGVVSALSRATASETVRPAGSEGSSRPSVVIGKGVTPGPGTSATPTPSPASPTATSGVEALLRQVDAPRTSPQDLIQALSDRRAEALVRRDPGRLAGVDERSSPAHAADVAVIARLRAAEARWEGLSLEVAHAAVVSAEGAGSVVRARVDWTAYTLVSAGERVERPAATGEVLDFTLVRGSEGWRIAAVSAPAS</sequence>
<evidence type="ECO:0000256" key="1">
    <source>
        <dbReference type="ARBA" id="ARBA00012513"/>
    </source>
</evidence>
<name>A0A543HXJ0_9MICO</name>
<dbReference type="PANTHER" id="PTHR43289:SF6">
    <property type="entry name" value="SERINE_THREONINE-PROTEIN KINASE NEKL-3"/>
    <property type="match status" value="1"/>
</dbReference>
<evidence type="ECO:0000313" key="12">
    <source>
        <dbReference type="Proteomes" id="UP000316747"/>
    </source>
</evidence>
<dbReference type="PROSITE" id="PS50011">
    <property type="entry name" value="PROTEIN_KINASE_DOM"/>
    <property type="match status" value="1"/>
</dbReference>
<feature type="region of interest" description="Disordered" evidence="8">
    <location>
        <begin position="329"/>
        <end position="376"/>
    </location>
</feature>
<evidence type="ECO:0000256" key="5">
    <source>
        <dbReference type="ARBA" id="ARBA00022777"/>
    </source>
</evidence>
<protein>
    <recommendedName>
        <fullName evidence="1">non-specific serine/threonine protein kinase</fullName>
        <ecNumber evidence="1">2.7.11.1</ecNumber>
    </recommendedName>
</protein>
<reference evidence="11 12" key="1">
    <citation type="submission" date="2019-06" db="EMBL/GenBank/DDBJ databases">
        <title>Genome sequencing of plant associated microbes to promote plant fitness in Sorghum bicolor and Oryza sativa.</title>
        <authorList>
            <person name="Coleman-Derr D."/>
        </authorList>
    </citation>
    <scope>NUCLEOTIDE SEQUENCE [LARGE SCALE GENOMIC DNA]</scope>
    <source>
        <strain evidence="11 12">KV-663</strain>
    </source>
</reference>
<dbReference type="InterPro" id="IPR017441">
    <property type="entry name" value="Protein_kinase_ATP_BS"/>
</dbReference>
<dbReference type="GO" id="GO:0004674">
    <property type="term" value="F:protein serine/threonine kinase activity"/>
    <property type="evidence" value="ECO:0007669"/>
    <property type="project" value="UniProtKB-KW"/>
</dbReference>
<dbReference type="PROSITE" id="PS00107">
    <property type="entry name" value="PROTEIN_KINASE_ATP"/>
    <property type="match status" value="1"/>
</dbReference>
<dbReference type="PANTHER" id="PTHR43289">
    <property type="entry name" value="MITOGEN-ACTIVATED PROTEIN KINASE KINASE KINASE 20-RELATED"/>
    <property type="match status" value="1"/>
</dbReference>
<keyword evidence="9" id="KW-1133">Transmembrane helix</keyword>
<proteinExistence type="predicted"/>
<dbReference type="Pfam" id="PF00069">
    <property type="entry name" value="Pkinase"/>
    <property type="match status" value="1"/>
</dbReference>
<dbReference type="SUPFAM" id="SSF56112">
    <property type="entry name" value="Protein kinase-like (PK-like)"/>
    <property type="match status" value="1"/>
</dbReference>
<keyword evidence="9" id="KW-0472">Membrane</keyword>
<feature type="binding site" evidence="7">
    <location>
        <position position="32"/>
    </location>
    <ligand>
        <name>ATP</name>
        <dbReference type="ChEBI" id="CHEBI:30616"/>
    </ligand>
</feature>
<evidence type="ECO:0000313" key="11">
    <source>
        <dbReference type="EMBL" id="TQM62955.1"/>
    </source>
</evidence>
<evidence type="ECO:0000256" key="9">
    <source>
        <dbReference type="SAM" id="Phobius"/>
    </source>
</evidence>
<keyword evidence="2 11" id="KW-0723">Serine/threonine-protein kinase</keyword>
<keyword evidence="12" id="KW-1185">Reference proteome</keyword>
<evidence type="ECO:0000256" key="4">
    <source>
        <dbReference type="ARBA" id="ARBA00022741"/>
    </source>
</evidence>
<accession>A0A543HXJ0</accession>
<feature type="transmembrane region" description="Helical" evidence="9">
    <location>
        <begin position="301"/>
        <end position="326"/>
    </location>
</feature>
<dbReference type="Gene3D" id="1.10.510.10">
    <property type="entry name" value="Transferase(Phosphotransferase) domain 1"/>
    <property type="match status" value="1"/>
</dbReference>
<keyword evidence="9" id="KW-0812">Transmembrane</keyword>
<keyword evidence="5 11" id="KW-0418">Kinase</keyword>
<evidence type="ECO:0000256" key="6">
    <source>
        <dbReference type="ARBA" id="ARBA00022840"/>
    </source>
</evidence>
<keyword evidence="3" id="KW-0808">Transferase</keyword>
<dbReference type="EC" id="2.7.11.1" evidence="1"/>
<organism evidence="11 12">
    <name type="scientific">Humibacillus xanthopallidus</name>
    <dbReference type="NCBI Taxonomy" id="412689"/>
    <lineage>
        <taxon>Bacteria</taxon>
        <taxon>Bacillati</taxon>
        <taxon>Actinomycetota</taxon>
        <taxon>Actinomycetes</taxon>
        <taxon>Micrococcales</taxon>
        <taxon>Intrasporangiaceae</taxon>
        <taxon>Humibacillus</taxon>
    </lineage>
</organism>
<dbReference type="InterPro" id="IPR011009">
    <property type="entry name" value="Kinase-like_dom_sf"/>
</dbReference>
<dbReference type="InterPro" id="IPR000719">
    <property type="entry name" value="Prot_kinase_dom"/>
</dbReference>
<dbReference type="GO" id="GO:0005524">
    <property type="term" value="F:ATP binding"/>
    <property type="evidence" value="ECO:0007669"/>
    <property type="project" value="UniProtKB-UniRule"/>
</dbReference>